<dbReference type="AlphaFoldDB" id="A0A4S4BJV4"/>
<accession>A0A4S4BJV4</accession>
<sequence>MNEKMMEIFARDIVASLPRKKRKLYQFIEGIEDSLAQQSETKKQFLTLLKEQLPHLQAANRFNMQLDEIVKLMHEIEDEINEKLDSRIKNYKWIDYTEQVHGNQVETIKNTQYFLVLS</sequence>
<comment type="caution">
    <text evidence="1">The sequence shown here is derived from an EMBL/GenBank/DDBJ whole genome shotgun (WGS) entry which is preliminary data.</text>
</comment>
<proteinExistence type="predicted"/>
<evidence type="ECO:0000313" key="2">
    <source>
        <dbReference type="Proteomes" id="UP000310334"/>
    </source>
</evidence>
<gene>
    <name evidence="1" type="ORF">E6W99_24680</name>
</gene>
<name>A0A4S4BJV4_9BACI</name>
<keyword evidence="2" id="KW-1185">Reference proteome</keyword>
<evidence type="ECO:0000313" key="1">
    <source>
        <dbReference type="EMBL" id="THF74871.1"/>
    </source>
</evidence>
<reference evidence="1 2" key="1">
    <citation type="submission" date="2019-04" db="EMBL/GenBank/DDBJ databases">
        <title>Bacillus sediminilitoris sp. nov., isolated from a tidal flat sediment on the East China Sea.</title>
        <authorList>
            <person name="Wei Y."/>
            <person name="Mao H."/>
            <person name="Fang J."/>
        </authorList>
    </citation>
    <scope>NUCLEOTIDE SEQUENCE [LARGE SCALE GENOMIC DNA]</scope>
    <source>
        <strain evidence="1 2">DSL-17</strain>
    </source>
</reference>
<organism evidence="1 2">
    <name type="scientific">Metabacillus sediminilitoris</name>
    <dbReference type="NCBI Taxonomy" id="2567941"/>
    <lineage>
        <taxon>Bacteria</taxon>
        <taxon>Bacillati</taxon>
        <taxon>Bacillota</taxon>
        <taxon>Bacilli</taxon>
        <taxon>Bacillales</taxon>
        <taxon>Bacillaceae</taxon>
        <taxon>Metabacillus</taxon>
    </lineage>
</organism>
<dbReference type="RefSeq" id="WP_136358832.1">
    <property type="nucleotide sequence ID" value="NZ_CP046266.1"/>
</dbReference>
<protein>
    <submittedName>
        <fullName evidence="1">Uncharacterized protein</fullName>
    </submittedName>
</protein>
<dbReference type="Proteomes" id="UP000310334">
    <property type="component" value="Unassembled WGS sequence"/>
</dbReference>
<dbReference type="OrthoDB" id="2720271at2"/>
<dbReference type="EMBL" id="SSNT01000032">
    <property type="protein sequence ID" value="THF74871.1"/>
    <property type="molecule type" value="Genomic_DNA"/>
</dbReference>